<dbReference type="GO" id="GO:0005938">
    <property type="term" value="C:cell cortex"/>
    <property type="evidence" value="ECO:0007669"/>
    <property type="project" value="TreeGrafter"/>
</dbReference>
<dbReference type="PANTHER" id="PTHR36414:SF1">
    <property type="entry name" value="PROTEIN SUR7"/>
    <property type="match status" value="1"/>
</dbReference>
<dbReference type="GO" id="GO:0031505">
    <property type="term" value="P:fungal-type cell wall organization"/>
    <property type="evidence" value="ECO:0007669"/>
    <property type="project" value="TreeGrafter"/>
</dbReference>
<dbReference type="InterPro" id="IPR009571">
    <property type="entry name" value="SUR7/Rim9-like_fungi"/>
</dbReference>
<feature type="transmembrane region" description="Helical" evidence="2">
    <location>
        <begin position="12"/>
        <end position="32"/>
    </location>
</feature>
<feature type="compositionally biased region" description="Gly residues" evidence="1">
    <location>
        <begin position="222"/>
        <end position="233"/>
    </location>
</feature>
<gene>
    <name evidence="3" type="ORF">BDY17DRAFT_261004</name>
</gene>
<organism evidence="3 4">
    <name type="scientific">Neohortaea acidophila</name>
    <dbReference type="NCBI Taxonomy" id="245834"/>
    <lineage>
        <taxon>Eukaryota</taxon>
        <taxon>Fungi</taxon>
        <taxon>Dikarya</taxon>
        <taxon>Ascomycota</taxon>
        <taxon>Pezizomycotina</taxon>
        <taxon>Dothideomycetes</taxon>
        <taxon>Dothideomycetidae</taxon>
        <taxon>Mycosphaerellales</taxon>
        <taxon>Teratosphaeriaceae</taxon>
        <taxon>Neohortaea</taxon>
    </lineage>
</organism>
<feature type="transmembrane region" description="Helical" evidence="2">
    <location>
        <begin position="157"/>
        <end position="176"/>
    </location>
</feature>
<dbReference type="Proteomes" id="UP000799767">
    <property type="component" value="Unassembled WGS sequence"/>
</dbReference>
<dbReference type="OrthoDB" id="5419460at2759"/>
<dbReference type="GO" id="GO:0032185">
    <property type="term" value="P:septin cytoskeleton organization"/>
    <property type="evidence" value="ECO:0007669"/>
    <property type="project" value="TreeGrafter"/>
</dbReference>
<dbReference type="GO" id="GO:0005886">
    <property type="term" value="C:plasma membrane"/>
    <property type="evidence" value="ECO:0007669"/>
    <property type="project" value="InterPro"/>
</dbReference>
<feature type="region of interest" description="Disordered" evidence="1">
    <location>
        <begin position="220"/>
        <end position="259"/>
    </location>
</feature>
<accession>A0A6A6Q3L0</accession>
<dbReference type="Pfam" id="PF06687">
    <property type="entry name" value="SUR7"/>
    <property type="match status" value="1"/>
</dbReference>
<dbReference type="PANTHER" id="PTHR36414">
    <property type="entry name" value="PROTEIN SUR7"/>
    <property type="match status" value="1"/>
</dbReference>
<dbReference type="RefSeq" id="XP_033592576.1">
    <property type="nucleotide sequence ID" value="XM_033731845.1"/>
</dbReference>
<keyword evidence="2" id="KW-1133">Transmembrane helix</keyword>
<evidence type="ECO:0000313" key="3">
    <source>
        <dbReference type="EMBL" id="KAF2486007.1"/>
    </source>
</evidence>
<evidence type="ECO:0000313" key="4">
    <source>
        <dbReference type="Proteomes" id="UP000799767"/>
    </source>
</evidence>
<dbReference type="GO" id="GO:0030866">
    <property type="term" value="P:cortical actin cytoskeleton organization"/>
    <property type="evidence" value="ECO:0007669"/>
    <property type="project" value="TreeGrafter"/>
</dbReference>
<keyword evidence="2" id="KW-0472">Membrane</keyword>
<dbReference type="GO" id="GO:0045121">
    <property type="term" value="C:membrane raft"/>
    <property type="evidence" value="ECO:0007669"/>
    <property type="project" value="TreeGrafter"/>
</dbReference>
<sequence>MAALRAGLSITSIILLAGGIVLQFFVILSGVVNNSAPVNLVYFLQASTAGITSSTVSRIPANARWTFFALCGEANGHNANCHQVHPAFPFNPPGRENFGTIRGIPSQFIGTDRYYYLSRFAFAFFLIALFFAVVSFFLSAFALCARLGAYLTGLTTMLALFFQIVAASLITAWSVLGRDAFRKNGQSAKLGAYGYGFTWAAAACFLLSTILFCVGGRADKSSGGGGGRSGGYFGRKRSTRSRGSFVDSESGRRVKDEYE</sequence>
<reference evidence="3" key="1">
    <citation type="journal article" date="2020" name="Stud. Mycol.">
        <title>101 Dothideomycetes genomes: a test case for predicting lifestyles and emergence of pathogens.</title>
        <authorList>
            <person name="Haridas S."/>
            <person name="Albert R."/>
            <person name="Binder M."/>
            <person name="Bloem J."/>
            <person name="Labutti K."/>
            <person name="Salamov A."/>
            <person name="Andreopoulos B."/>
            <person name="Baker S."/>
            <person name="Barry K."/>
            <person name="Bills G."/>
            <person name="Bluhm B."/>
            <person name="Cannon C."/>
            <person name="Castanera R."/>
            <person name="Culley D."/>
            <person name="Daum C."/>
            <person name="Ezra D."/>
            <person name="Gonzalez J."/>
            <person name="Henrissat B."/>
            <person name="Kuo A."/>
            <person name="Liang C."/>
            <person name="Lipzen A."/>
            <person name="Lutzoni F."/>
            <person name="Magnuson J."/>
            <person name="Mondo S."/>
            <person name="Nolan M."/>
            <person name="Ohm R."/>
            <person name="Pangilinan J."/>
            <person name="Park H.-J."/>
            <person name="Ramirez L."/>
            <person name="Alfaro M."/>
            <person name="Sun H."/>
            <person name="Tritt A."/>
            <person name="Yoshinaga Y."/>
            <person name="Zwiers L.-H."/>
            <person name="Turgeon B."/>
            <person name="Goodwin S."/>
            <person name="Spatafora J."/>
            <person name="Crous P."/>
            <person name="Grigoriev I."/>
        </authorList>
    </citation>
    <scope>NUCLEOTIDE SEQUENCE</scope>
    <source>
        <strain evidence="3">CBS 113389</strain>
    </source>
</reference>
<evidence type="ECO:0000256" key="1">
    <source>
        <dbReference type="SAM" id="MobiDB-lite"/>
    </source>
</evidence>
<dbReference type="EMBL" id="MU001632">
    <property type="protein sequence ID" value="KAF2486007.1"/>
    <property type="molecule type" value="Genomic_DNA"/>
</dbReference>
<name>A0A6A6Q3L0_9PEZI</name>
<dbReference type="GeneID" id="54472847"/>
<keyword evidence="2" id="KW-0812">Transmembrane</keyword>
<dbReference type="AlphaFoldDB" id="A0A6A6Q3L0"/>
<keyword evidence="4" id="KW-1185">Reference proteome</keyword>
<feature type="transmembrane region" description="Helical" evidence="2">
    <location>
        <begin position="120"/>
        <end position="145"/>
    </location>
</feature>
<feature type="compositionally biased region" description="Basic and acidic residues" evidence="1">
    <location>
        <begin position="249"/>
        <end position="259"/>
    </location>
</feature>
<protein>
    <submittedName>
        <fullName evidence="3">SUR7/PalI family-domain-containing protein</fullName>
    </submittedName>
</protein>
<evidence type="ECO:0000256" key="2">
    <source>
        <dbReference type="SAM" id="Phobius"/>
    </source>
</evidence>
<proteinExistence type="predicted"/>
<feature type="transmembrane region" description="Helical" evidence="2">
    <location>
        <begin position="196"/>
        <end position="214"/>
    </location>
</feature>
<dbReference type="GO" id="GO:0006897">
    <property type="term" value="P:endocytosis"/>
    <property type="evidence" value="ECO:0007669"/>
    <property type="project" value="TreeGrafter"/>
</dbReference>